<dbReference type="AlphaFoldDB" id="A0A376BMA1"/>
<evidence type="ECO:0000313" key="3">
    <source>
        <dbReference type="Proteomes" id="UP000254209"/>
    </source>
</evidence>
<feature type="chain" id="PRO_5016795592" description="Lipoprotein" evidence="1">
    <location>
        <begin position="26"/>
        <end position="209"/>
    </location>
</feature>
<evidence type="ECO:0000313" key="2">
    <source>
        <dbReference type="EMBL" id="SSY70892.1"/>
    </source>
</evidence>
<dbReference type="STRING" id="1120980.GCA_000745955_00991"/>
<accession>A0A376BMA1</accession>
<dbReference type="Proteomes" id="UP000254209">
    <property type="component" value="Unassembled WGS sequence"/>
</dbReference>
<keyword evidence="3" id="KW-1185">Reference proteome</keyword>
<reference evidence="2 3" key="1">
    <citation type="submission" date="2018-06" db="EMBL/GenBank/DDBJ databases">
        <authorList>
            <consortium name="Pathogen Informatics"/>
            <person name="Doyle S."/>
        </authorList>
    </citation>
    <scope>NUCLEOTIDE SEQUENCE [LARGE SCALE GENOMIC DNA]</scope>
    <source>
        <strain evidence="2 3">NCTC10283</strain>
    </source>
</reference>
<dbReference type="RefSeq" id="WP_147293685.1">
    <property type="nucleotide sequence ID" value="NZ_CP091519.2"/>
</dbReference>
<gene>
    <name evidence="2" type="ORF">NCTC10283_01007</name>
</gene>
<evidence type="ECO:0008006" key="4">
    <source>
        <dbReference type="Google" id="ProtNLM"/>
    </source>
</evidence>
<dbReference type="EMBL" id="UFSO01000002">
    <property type="protein sequence ID" value="SSY70892.1"/>
    <property type="molecule type" value="Genomic_DNA"/>
</dbReference>
<name>A0A376BMA1_9NEIS</name>
<sequence length="209" mass="24415">MYYHILSLMILTIGLTACTSITSQAPHSTQITNDFTLPPDLEEFIQQDQTEPKFDDKAHLLHGKWHCDVPIREDLRYHFDVNYQKDGTLTRKGVIVRNLTHDLKYEFEHTHQAKWQIRKRFYQEKTMGEHQVTLLPESNPHKQMALAKLEKQEPDTLSIKNEMAQDLKQYWGIFDAVPFTIKALDEKQFRLAIGGMHGMVLPIPCQKMP</sequence>
<evidence type="ECO:0000256" key="1">
    <source>
        <dbReference type="SAM" id="SignalP"/>
    </source>
</evidence>
<protein>
    <recommendedName>
        <fullName evidence="4">Lipoprotein</fullName>
    </recommendedName>
</protein>
<keyword evidence="1" id="KW-0732">Signal</keyword>
<organism evidence="2 3">
    <name type="scientific">Alysiella crassa</name>
    <dbReference type="NCBI Taxonomy" id="153491"/>
    <lineage>
        <taxon>Bacteria</taxon>
        <taxon>Pseudomonadati</taxon>
        <taxon>Pseudomonadota</taxon>
        <taxon>Betaproteobacteria</taxon>
        <taxon>Neisseriales</taxon>
        <taxon>Neisseriaceae</taxon>
        <taxon>Alysiella</taxon>
    </lineage>
</organism>
<proteinExistence type="predicted"/>
<dbReference type="OrthoDB" id="9878930at2"/>
<feature type="signal peptide" evidence="1">
    <location>
        <begin position="1"/>
        <end position="25"/>
    </location>
</feature>